<dbReference type="Gene3D" id="3.30.565.10">
    <property type="entry name" value="Histidine kinase-like ATPase, C-terminal domain"/>
    <property type="match status" value="1"/>
</dbReference>
<evidence type="ECO:0000313" key="8">
    <source>
        <dbReference type="EMBL" id="MBC2575710.1"/>
    </source>
</evidence>
<name>A0ABR6TK69_9FIRM</name>
<comment type="caution">
    <text evidence="8">The sequence shown here is derived from an EMBL/GenBank/DDBJ whole genome shotgun (WGS) entry which is preliminary data.</text>
</comment>
<keyword evidence="8" id="KW-0378">Hydrolase</keyword>
<dbReference type="InterPro" id="IPR042121">
    <property type="entry name" value="MutL_C_regsub"/>
</dbReference>
<dbReference type="SMART" id="SM01340">
    <property type="entry name" value="DNA_mis_repair"/>
    <property type="match status" value="1"/>
</dbReference>
<evidence type="ECO:0000256" key="1">
    <source>
        <dbReference type="ARBA" id="ARBA00006082"/>
    </source>
</evidence>
<dbReference type="Pfam" id="PF08676">
    <property type="entry name" value="MutL_C"/>
    <property type="match status" value="1"/>
</dbReference>
<keyword evidence="2 4" id="KW-0227">DNA damage</keyword>
<dbReference type="InterPro" id="IPR036890">
    <property type="entry name" value="HATPase_C_sf"/>
</dbReference>
<evidence type="ECO:0000256" key="3">
    <source>
        <dbReference type="ARBA" id="ARBA00023204"/>
    </source>
</evidence>
<dbReference type="InterPro" id="IPR013507">
    <property type="entry name" value="DNA_mismatch_S5_2-like"/>
</dbReference>
<dbReference type="SUPFAM" id="SSF118116">
    <property type="entry name" value="DNA mismatch repair protein MutL"/>
    <property type="match status" value="1"/>
</dbReference>
<evidence type="ECO:0000256" key="4">
    <source>
        <dbReference type="HAMAP-Rule" id="MF_00149"/>
    </source>
</evidence>
<dbReference type="SMART" id="SM00853">
    <property type="entry name" value="MutL_C"/>
    <property type="match status" value="1"/>
</dbReference>
<dbReference type="InterPro" id="IPR020568">
    <property type="entry name" value="Ribosomal_Su5_D2-typ_SF"/>
</dbReference>
<evidence type="ECO:0000256" key="5">
    <source>
        <dbReference type="SAM" id="MobiDB-lite"/>
    </source>
</evidence>
<comment type="function">
    <text evidence="4">This protein is involved in the repair of mismatches in DNA. It is required for dam-dependent methyl-directed DNA mismatch repair. May act as a 'molecular matchmaker', a protein that promotes the formation of a stable complex between two or more DNA-binding proteins in an ATP-dependent manner without itself being part of a final effector complex.</text>
</comment>
<dbReference type="InterPro" id="IPR014762">
    <property type="entry name" value="DNA_mismatch_repair_CS"/>
</dbReference>
<evidence type="ECO:0000259" key="7">
    <source>
        <dbReference type="SMART" id="SM01340"/>
    </source>
</evidence>
<keyword evidence="8" id="KW-0540">Nuclease</keyword>
<dbReference type="HAMAP" id="MF_00149">
    <property type="entry name" value="DNA_mis_repair"/>
    <property type="match status" value="1"/>
</dbReference>
<keyword evidence="3 4" id="KW-0234">DNA repair</keyword>
<dbReference type="Gene3D" id="3.30.1370.100">
    <property type="entry name" value="MutL, C-terminal domain, regulatory subdomain"/>
    <property type="match status" value="1"/>
</dbReference>
<feature type="compositionally biased region" description="Basic and acidic residues" evidence="5">
    <location>
        <begin position="369"/>
        <end position="388"/>
    </location>
</feature>
<protein>
    <recommendedName>
        <fullName evidence="4">DNA mismatch repair protein MutL</fullName>
    </recommendedName>
</protein>
<keyword evidence="8" id="KW-0255">Endonuclease</keyword>
<dbReference type="NCBIfam" id="TIGR00585">
    <property type="entry name" value="mutl"/>
    <property type="match status" value="1"/>
</dbReference>
<dbReference type="InterPro" id="IPR002099">
    <property type="entry name" value="MutL/Mlh/PMS"/>
</dbReference>
<dbReference type="InterPro" id="IPR014721">
    <property type="entry name" value="Ribsml_uS5_D2-typ_fold_subgr"/>
</dbReference>
<dbReference type="InterPro" id="IPR042120">
    <property type="entry name" value="MutL_C_dimsub"/>
</dbReference>
<dbReference type="SUPFAM" id="SSF54211">
    <property type="entry name" value="Ribosomal protein S5 domain 2-like"/>
    <property type="match status" value="1"/>
</dbReference>
<dbReference type="EMBL" id="JABGBW010000002">
    <property type="protein sequence ID" value="MBC2575710.1"/>
    <property type="molecule type" value="Genomic_DNA"/>
</dbReference>
<comment type="similarity">
    <text evidence="1 4">Belongs to the DNA mismatch repair MutL/HexB family.</text>
</comment>
<evidence type="ECO:0000259" key="6">
    <source>
        <dbReference type="SMART" id="SM00853"/>
    </source>
</evidence>
<feature type="domain" description="DNA mismatch repair protein S5" evidence="7">
    <location>
        <begin position="209"/>
        <end position="327"/>
    </location>
</feature>
<dbReference type="Gene3D" id="3.30.230.10">
    <property type="match status" value="1"/>
</dbReference>
<dbReference type="InterPro" id="IPR014790">
    <property type="entry name" value="MutL_C"/>
</dbReference>
<dbReference type="PANTHER" id="PTHR10073:SF12">
    <property type="entry name" value="DNA MISMATCH REPAIR PROTEIN MLH1"/>
    <property type="match status" value="1"/>
</dbReference>
<feature type="domain" description="MutL C-terminal dimerisation" evidence="6">
    <location>
        <begin position="484"/>
        <end position="624"/>
    </location>
</feature>
<dbReference type="Proteomes" id="UP000713904">
    <property type="component" value="Unassembled WGS sequence"/>
</dbReference>
<dbReference type="CDD" id="cd00782">
    <property type="entry name" value="MutL_Trans"/>
    <property type="match status" value="1"/>
</dbReference>
<gene>
    <name evidence="4 8" type="primary">mutL</name>
    <name evidence="8" type="ORF">HLB29_03330</name>
</gene>
<evidence type="ECO:0000313" key="9">
    <source>
        <dbReference type="Proteomes" id="UP000713904"/>
    </source>
</evidence>
<dbReference type="RefSeq" id="WP_185623739.1">
    <property type="nucleotide sequence ID" value="NZ_JABGBW010000002.1"/>
</dbReference>
<dbReference type="PANTHER" id="PTHR10073">
    <property type="entry name" value="DNA MISMATCH REPAIR PROTEIN MLH, PMS, MUTL"/>
    <property type="match status" value="1"/>
</dbReference>
<dbReference type="SUPFAM" id="SSF55874">
    <property type="entry name" value="ATPase domain of HSP90 chaperone/DNA topoisomerase II/histidine kinase"/>
    <property type="match status" value="1"/>
</dbReference>
<proteinExistence type="inferred from homology"/>
<dbReference type="PROSITE" id="PS00058">
    <property type="entry name" value="DNA_MISMATCH_REPAIR_1"/>
    <property type="match status" value="1"/>
</dbReference>
<evidence type="ECO:0000256" key="2">
    <source>
        <dbReference type="ARBA" id="ARBA00022763"/>
    </source>
</evidence>
<dbReference type="GO" id="GO:0004519">
    <property type="term" value="F:endonuclease activity"/>
    <property type="evidence" value="ECO:0007669"/>
    <property type="project" value="UniProtKB-KW"/>
</dbReference>
<dbReference type="Pfam" id="PF13589">
    <property type="entry name" value="HATPase_c_3"/>
    <property type="match status" value="1"/>
</dbReference>
<reference evidence="8 9" key="1">
    <citation type="submission" date="2020-05" db="EMBL/GenBank/DDBJ databases">
        <title>Draft genome of xy-202 and genomic insight in genome of the genus Peptostreptococcus.</title>
        <authorList>
            <person name="Zhang Z."/>
        </authorList>
    </citation>
    <scope>NUCLEOTIDE SEQUENCE [LARGE SCALE GENOMIC DNA]</scope>
    <source>
        <strain evidence="8 9">DSM 27025</strain>
    </source>
</reference>
<feature type="region of interest" description="Disordered" evidence="5">
    <location>
        <begin position="369"/>
        <end position="404"/>
    </location>
</feature>
<accession>A0ABR6TK69</accession>
<dbReference type="InterPro" id="IPR020667">
    <property type="entry name" value="DNA_mismatch_repair_MutL"/>
</dbReference>
<dbReference type="Pfam" id="PF01119">
    <property type="entry name" value="DNA_mis_repair"/>
    <property type="match status" value="1"/>
</dbReference>
<organism evidence="8 9">
    <name type="scientific">Peptostreptococcus canis</name>
    <dbReference type="NCBI Taxonomy" id="1159213"/>
    <lineage>
        <taxon>Bacteria</taxon>
        <taxon>Bacillati</taxon>
        <taxon>Bacillota</taxon>
        <taxon>Clostridia</taxon>
        <taxon>Peptostreptococcales</taxon>
        <taxon>Peptostreptococcaceae</taxon>
        <taxon>Peptostreptococcus</taxon>
    </lineage>
</organism>
<dbReference type="CDD" id="cd16926">
    <property type="entry name" value="HATPase_MutL-MLH-PMS-like"/>
    <property type="match status" value="1"/>
</dbReference>
<sequence>MARINILDDSTINKIAAGEVIERPSSIVKELVENSIDAGSTIITVEIQNGGKDLIKVVDNGYGIEHDDVNKAFMRHATSKINRAEDLYDLNSLGFRGEALASIAAVSKLEMLTKTNDALIGTNIKVDGGRIISKKPSASNNGTKIVVNSLFFNTPARRKFLKSNQSETQAITDLMNKLAIGNPDIKFIYINNKKNVFETLGDGSIYNTIRLIYGKDVSDNLIKLDFESKFFKIDGYIANNNIYRSNRNLQHLFINGRYVKSSNIMNIINESYKAIIPINKFPVYFINLHINPNMIDVNIHPNKLEVKFDSEDILLGDLGDYIRGVLMKSSLIGKYNPKKETKSLFDKSRFAQYNDFSYSKEEQIKNDAEISERKEVSEGIYSSEKKSGITDSIDNNSNERSDQNIDINNSNFNADIIEESNIVNTTSSFSMLENFIESTENIKTAKNDSDINLYTDNVDNVETKEFSFLENEPAKNSDFKNLKFIGIIFDTYIIFSRGDEMIMVDQHAAHERVRFEEYMNKFKSNKVNIQMLIDPIIMDLSPGDMLKTLANLDVFEQYGFLVEEFGHKNISIRGVPNVFGKPESQRFIYELIDNIDKIDNIYDTKYDEIAEIACKSAIKANDKIGYSEAVELIKQLEKCDNQYTCPHGRPVLVKMTKYDIEKMFKRIL</sequence>
<keyword evidence="9" id="KW-1185">Reference proteome</keyword>
<dbReference type="InterPro" id="IPR038973">
    <property type="entry name" value="MutL/Mlh/Pms-like"/>
</dbReference>
<dbReference type="Gene3D" id="3.30.1540.20">
    <property type="entry name" value="MutL, C-terminal domain, dimerisation subdomain"/>
    <property type="match status" value="1"/>
</dbReference>
<dbReference type="InterPro" id="IPR037198">
    <property type="entry name" value="MutL_C_sf"/>
</dbReference>